<evidence type="ECO:0000313" key="7">
    <source>
        <dbReference type="Proteomes" id="UP000027284"/>
    </source>
</evidence>
<feature type="transmembrane region" description="Helical" evidence="5">
    <location>
        <begin position="94"/>
        <end position="113"/>
    </location>
</feature>
<dbReference type="AlphaFoldDB" id="A0A062XSH9"/>
<comment type="subcellular location">
    <subcellularLocation>
        <location evidence="1">Membrane</location>
        <topology evidence="1">Multi-pass membrane protein</topology>
    </subcellularLocation>
</comment>
<evidence type="ECO:0000256" key="3">
    <source>
        <dbReference type="ARBA" id="ARBA00022989"/>
    </source>
</evidence>
<dbReference type="InterPro" id="IPR001694">
    <property type="entry name" value="NADH_UbQ_OxRdtase_su1/FPO"/>
</dbReference>
<dbReference type="PANTHER" id="PTHR43359:SF1">
    <property type="entry name" value="FORMATE HYDROGENLYASE SUBUNIT 4-RELATED"/>
    <property type="match status" value="1"/>
</dbReference>
<proteinExistence type="predicted"/>
<keyword evidence="4 5" id="KW-0472">Membrane</keyword>
<comment type="caution">
    <text evidence="6">The sequence shown here is derived from an EMBL/GenBank/DDBJ whole genome shotgun (WGS) entry which is preliminary data.</text>
</comment>
<dbReference type="PANTHER" id="PTHR43359">
    <property type="entry name" value="FORMATE HYDROGENLYASE SUBUNIT 4"/>
    <property type="match status" value="1"/>
</dbReference>
<protein>
    <recommendedName>
        <fullName evidence="8">Hydrogenase</fullName>
    </recommendedName>
</protein>
<dbReference type="Pfam" id="PF00146">
    <property type="entry name" value="NADHdh"/>
    <property type="match status" value="1"/>
</dbReference>
<keyword evidence="7" id="KW-1185">Reference proteome</keyword>
<dbReference type="Proteomes" id="UP000027284">
    <property type="component" value="Unassembled WGS sequence"/>
</dbReference>
<evidence type="ECO:0000256" key="2">
    <source>
        <dbReference type="ARBA" id="ARBA00022692"/>
    </source>
</evidence>
<reference evidence="6 7" key="1">
    <citation type="submission" date="2014-04" db="EMBL/GenBank/DDBJ databases">
        <title>The Genome Sequence of Thermoanaerobaculum aquaticum MP-01, The First Cultivated Group 23 Acidobacterium.</title>
        <authorList>
            <person name="Stamps B.W."/>
            <person name="Losey N.A."/>
            <person name="Lawson P.A."/>
            <person name="Stevenson B.S."/>
        </authorList>
    </citation>
    <scope>NUCLEOTIDE SEQUENCE [LARGE SCALE GENOMIC DNA]</scope>
    <source>
        <strain evidence="6 7">MP-01</strain>
    </source>
</reference>
<evidence type="ECO:0000256" key="5">
    <source>
        <dbReference type="SAM" id="Phobius"/>
    </source>
</evidence>
<feature type="transmembrane region" description="Helical" evidence="5">
    <location>
        <begin position="59"/>
        <end position="82"/>
    </location>
</feature>
<feature type="transmembrane region" description="Helical" evidence="5">
    <location>
        <begin position="249"/>
        <end position="269"/>
    </location>
</feature>
<sequence length="301" mass="31526">MTSLGRLLLVLLVAPLLLGLVGRVKAWMGRRRGAPLLQRYFDLAKLVRKGLVLSKTTTVFFFAGPAFSLSAVIAAFFLVPIAGEKAAIAFPGDFLLLAALLAVGRVATMLAAWDTGSSFEGMGASREGFISSLSEAPFFLSLLAMAVSTKATSLSAMTGGVSGELWSKQGSTLVLLAAVLFLLSLAENARVPFDDPTTHLELTMVHEVMVLDHSGPLLALVEAAVAVKMALFATLLVDLVVPWASLPGAWKAAVFAVGLLLVAVAVGVVESIMARLRLVRVPHLLAGGLVLALAALLLVRS</sequence>
<evidence type="ECO:0008006" key="8">
    <source>
        <dbReference type="Google" id="ProtNLM"/>
    </source>
</evidence>
<name>A0A062XSH9_9BACT</name>
<evidence type="ECO:0000256" key="1">
    <source>
        <dbReference type="ARBA" id="ARBA00004141"/>
    </source>
</evidence>
<dbReference type="GO" id="GO:0005886">
    <property type="term" value="C:plasma membrane"/>
    <property type="evidence" value="ECO:0007669"/>
    <property type="project" value="TreeGrafter"/>
</dbReference>
<dbReference type="STRING" id="1312852.EG19_02115"/>
<evidence type="ECO:0000313" key="6">
    <source>
        <dbReference type="EMBL" id="KDA53788.1"/>
    </source>
</evidence>
<feature type="transmembrane region" description="Helical" evidence="5">
    <location>
        <begin position="213"/>
        <end position="237"/>
    </location>
</feature>
<evidence type="ECO:0000256" key="4">
    <source>
        <dbReference type="ARBA" id="ARBA00023136"/>
    </source>
</evidence>
<feature type="transmembrane region" description="Helical" evidence="5">
    <location>
        <begin position="281"/>
        <end position="299"/>
    </location>
</feature>
<gene>
    <name evidence="6" type="ORF">EG19_02115</name>
</gene>
<keyword evidence="2 5" id="KW-0812">Transmembrane</keyword>
<accession>A0A062XSH9</accession>
<dbReference type="EMBL" id="JMFG01000016">
    <property type="protein sequence ID" value="KDA53788.1"/>
    <property type="molecule type" value="Genomic_DNA"/>
</dbReference>
<keyword evidence="3 5" id="KW-1133">Transmembrane helix</keyword>
<dbReference type="InterPro" id="IPR052561">
    <property type="entry name" value="ComplexI_Subunit1"/>
</dbReference>
<organism evidence="6 7">
    <name type="scientific">Thermoanaerobaculum aquaticum</name>
    <dbReference type="NCBI Taxonomy" id="1312852"/>
    <lineage>
        <taxon>Bacteria</taxon>
        <taxon>Pseudomonadati</taxon>
        <taxon>Acidobacteriota</taxon>
        <taxon>Thermoanaerobaculia</taxon>
        <taxon>Thermoanaerobaculales</taxon>
        <taxon>Thermoanaerobaculaceae</taxon>
        <taxon>Thermoanaerobaculum</taxon>
    </lineage>
</organism>